<reference evidence="2" key="1">
    <citation type="submission" date="2021-01" db="UniProtKB">
        <authorList>
            <consortium name="EnsemblPlants"/>
        </authorList>
    </citation>
    <scope>IDENTIFICATION</scope>
</reference>
<sequence length="69" mass="7454">MPPPERQPPKSASLLSTAQHNSSRSTESTSINLNPTLGRAFTPDPNASLMLDQVNLAVPRSGHFSLQRT</sequence>
<protein>
    <submittedName>
        <fullName evidence="2">Uncharacterized protein</fullName>
    </submittedName>
</protein>
<evidence type="ECO:0000313" key="2">
    <source>
        <dbReference type="EnsemblPlants" id="Kaladp0019s0057.1.v1.1.CDS.1"/>
    </source>
</evidence>
<dbReference type="AlphaFoldDB" id="A0A7N0T2W7"/>
<feature type="region of interest" description="Disordered" evidence="1">
    <location>
        <begin position="1"/>
        <end position="39"/>
    </location>
</feature>
<feature type="compositionally biased region" description="Polar residues" evidence="1">
    <location>
        <begin position="13"/>
        <end position="35"/>
    </location>
</feature>
<evidence type="ECO:0000313" key="3">
    <source>
        <dbReference type="Proteomes" id="UP000594263"/>
    </source>
</evidence>
<keyword evidence="3" id="KW-1185">Reference proteome</keyword>
<dbReference type="EnsemblPlants" id="Kaladp0019s0057.1.v1.1">
    <property type="protein sequence ID" value="Kaladp0019s0057.1.v1.1.CDS.1"/>
    <property type="gene ID" value="Kaladp0019s0057.v1.1"/>
</dbReference>
<dbReference type="Proteomes" id="UP000594263">
    <property type="component" value="Unplaced"/>
</dbReference>
<proteinExistence type="predicted"/>
<accession>A0A7N0T2W7</accession>
<name>A0A7N0T2W7_KALFE</name>
<organism evidence="2 3">
    <name type="scientific">Kalanchoe fedtschenkoi</name>
    <name type="common">Lavender scallops</name>
    <name type="synonym">South American air plant</name>
    <dbReference type="NCBI Taxonomy" id="63787"/>
    <lineage>
        <taxon>Eukaryota</taxon>
        <taxon>Viridiplantae</taxon>
        <taxon>Streptophyta</taxon>
        <taxon>Embryophyta</taxon>
        <taxon>Tracheophyta</taxon>
        <taxon>Spermatophyta</taxon>
        <taxon>Magnoliopsida</taxon>
        <taxon>eudicotyledons</taxon>
        <taxon>Gunneridae</taxon>
        <taxon>Pentapetalae</taxon>
        <taxon>Saxifragales</taxon>
        <taxon>Crassulaceae</taxon>
        <taxon>Kalanchoe</taxon>
    </lineage>
</organism>
<dbReference type="Gramene" id="Kaladp0019s0057.1.v1.1">
    <property type="protein sequence ID" value="Kaladp0019s0057.1.v1.1.CDS.1"/>
    <property type="gene ID" value="Kaladp0019s0057.v1.1"/>
</dbReference>
<evidence type="ECO:0000256" key="1">
    <source>
        <dbReference type="SAM" id="MobiDB-lite"/>
    </source>
</evidence>